<keyword evidence="9 14" id="KW-0862">Zinc</keyword>
<dbReference type="FunFam" id="3.40.50.1980:FF:000002">
    <property type="entry name" value="Histidinol dehydrogenase, chloroplastic"/>
    <property type="match status" value="1"/>
</dbReference>
<feature type="binding site" evidence="14 19">
    <location>
        <position position="361"/>
    </location>
    <ligand>
        <name>Zn(2+)</name>
        <dbReference type="ChEBI" id="CHEBI:29105"/>
    </ligand>
</feature>
<reference evidence="21 22" key="2">
    <citation type="submission" date="2019-05" db="EMBL/GenBank/DDBJ databases">
        <title>Genome evolution of the obligate endosymbiont Buchnera aphidicola.</title>
        <authorList>
            <person name="Moran N.A."/>
        </authorList>
    </citation>
    <scope>NUCLEOTIDE SEQUENCE [LARGE SCALE GENOMIC DNA]</scope>
    <source>
        <strain evidence="21 22">Hta</strain>
    </source>
</reference>
<name>A0A4D6Y6A1_9GAMM</name>
<dbReference type="PIRSF" id="PIRSF000099">
    <property type="entry name" value="Histidinol_dh"/>
    <property type="match status" value="1"/>
</dbReference>
<comment type="subunit">
    <text evidence="4 14">Homodimer.</text>
</comment>
<gene>
    <name evidence="14 21" type="primary">hisD</name>
    <name evidence="21" type="ORF">D9V69_00485</name>
</gene>
<dbReference type="RefSeq" id="WP_158356842.1">
    <property type="nucleotide sequence ID" value="NZ_CP034873.1"/>
</dbReference>
<feature type="binding site" evidence="14 18">
    <location>
        <position position="361"/>
    </location>
    <ligand>
        <name>substrate</name>
    </ligand>
</feature>
<dbReference type="NCBIfam" id="TIGR00069">
    <property type="entry name" value="hisD"/>
    <property type="match status" value="1"/>
</dbReference>
<dbReference type="PANTHER" id="PTHR21256">
    <property type="entry name" value="HISTIDINOL DEHYDROGENASE HDH"/>
    <property type="match status" value="1"/>
</dbReference>
<dbReference type="PANTHER" id="PTHR21256:SF2">
    <property type="entry name" value="HISTIDINE BIOSYNTHESIS TRIFUNCTIONAL PROTEIN"/>
    <property type="match status" value="1"/>
</dbReference>
<dbReference type="AlphaFoldDB" id="A0A4D6Y6A1"/>
<proteinExistence type="inferred from homology"/>
<comment type="similarity">
    <text evidence="3 14 15 20">Belongs to the histidinol dehydrogenase family.</text>
</comment>
<evidence type="ECO:0000256" key="16">
    <source>
        <dbReference type="PIRSR" id="PIRSR000099-1"/>
    </source>
</evidence>
<keyword evidence="10 14" id="KW-0560">Oxidoreductase</keyword>
<feature type="binding site" evidence="14 18">
    <location>
        <position position="415"/>
    </location>
    <ligand>
        <name>substrate</name>
    </ligand>
</feature>
<evidence type="ECO:0000256" key="18">
    <source>
        <dbReference type="PIRSR" id="PIRSR000099-3"/>
    </source>
</evidence>
<evidence type="ECO:0000256" key="17">
    <source>
        <dbReference type="PIRSR" id="PIRSR000099-2"/>
    </source>
</evidence>
<dbReference type="Proteomes" id="UP000298773">
    <property type="component" value="Chromosome"/>
</dbReference>
<evidence type="ECO:0000313" key="21">
    <source>
        <dbReference type="EMBL" id="QCI21874.1"/>
    </source>
</evidence>
<keyword evidence="8 14" id="KW-0479">Metal-binding</keyword>
<evidence type="ECO:0000256" key="13">
    <source>
        <dbReference type="ARBA" id="ARBA00049489"/>
    </source>
</evidence>
<feature type="binding site" evidence="14 19">
    <location>
        <position position="263"/>
    </location>
    <ligand>
        <name>Zn(2+)</name>
        <dbReference type="ChEBI" id="CHEBI:29105"/>
    </ligand>
</feature>
<comment type="cofactor">
    <cofactor evidence="14 19">
        <name>Zn(2+)</name>
        <dbReference type="ChEBI" id="CHEBI:29105"/>
    </cofactor>
    <text evidence="14 19">Binds 1 zinc ion per subunit.</text>
</comment>
<dbReference type="PROSITE" id="PS00611">
    <property type="entry name" value="HISOL_DEHYDROGENASE"/>
    <property type="match status" value="1"/>
</dbReference>
<comment type="pathway">
    <text evidence="2 14 15">Amino-acid biosynthesis; L-histidine biosynthesis; L-histidine from 5-phospho-alpha-D-ribose 1-diphosphate: step 9/9.</text>
</comment>
<evidence type="ECO:0000256" key="1">
    <source>
        <dbReference type="ARBA" id="ARBA00003850"/>
    </source>
</evidence>
<evidence type="ECO:0000256" key="9">
    <source>
        <dbReference type="ARBA" id="ARBA00022833"/>
    </source>
</evidence>
<feature type="binding site" evidence="14 19">
    <location>
        <position position="260"/>
    </location>
    <ligand>
        <name>Zn(2+)</name>
        <dbReference type="ChEBI" id="CHEBI:29105"/>
    </ligand>
</feature>
<sequence>MTDVKNLIFWNKLNSHDQKKILCRPVLQTGGKIKKVVKKIIKDVQCFGDQAIQNYSILFDKIRIKDLQVSKGEISESSYDISKKLKNAILIAKKNITSFHEAQMSSNVDIETQSGVRCQQIYLPLNSIGIYIPSGTATLFSTVLMLAIPAQIAGCKQIVLCSPPPISKKILYASNVCGIDKIFRVGGAQAIAALAFGTETVPKVDKIFGPGNAYVTEAKRQVSSVFNGSSIDMLAGPSELLIIADKYANADFIASDLLSQAEHGTSSQVILLTPCIKLAHKVIIALNQQIKTLSRLLEIEAVLKNSVIIVTKDLSECINISNMYAPEHLIIQTQEPRTILNHILNASSVFLGAWSPESAGDYASGTNHVLPTYGKSNVDSALGVADFQKRILVQELTSEGLLNIANTLEILSSEEKLQAHKHAVKIRADFLKGKKYDR</sequence>
<protein>
    <recommendedName>
        <fullName evidence="6 14">Histidinol dehydrogenase</fullName>
        <shortName evidence="14 15">HDH</shortName>
        <ecNumber evidence="5 14">1.1.1.23</ecNumber>
    </recommendedName>
</protein>
<evidence type="ECO:0000256" key="6">
    <source>
        <dbReference type="ARBA" id="ARBA00016531"/>
    </source>
</evidence>
<feature type="binding site" evidence="14 18">
    <location>
        <position position="260"/>
    </location>
    <ligand>
        <name>substrate</name>
    </ligand>
</feature>
<evidence type="ECO:0000256" key="11">
    <source>
        <dbReference type="ARBA" id="ARBA00023027"/>
    </source>
</evidence>
<evidence type="ECO:0000256" key="2">
    <source>
        <dbReference type="ARBA" id="ARBA00004940"/>
    </source>
</evidence>
<evidence type="ECO:0000313" key="22">
    <source>
        <dbReference type="Proteomes" id="UP000298773"/>
    </source>
</evidence>
<comment type="function">
    <text evidence="1 14 15">Catalyzes the sequential NAD-dependent oxidations of L-histidinol to L-histidinaldehyde and then to L-histidine.</text>
</comment>
<feature type="binding site" evidence="14 18">
    <location>
        <position position="328"/>
    </location>
    <ligand>
        <name>substrate</name>
    </ligand>
</feature>
<evidence type="ECO:0000256" key="19">
    <source>
        <dbReference type="PIRSR" id="PIRSR000099-4"/>
    </source>
</evidence>
<feature type="binding site" evidence="14 17">
    <location>
        <position position="212"/>
    </location>
    <ligand>
        <name>NAD(+)</name>
        <dbReference type="ChEBI" id="CHEBI:57540"/>
    </ligand>
</feature>
<dbReference type="SUPFAM" id="SSF53720">
    <property type="entry name" value="ALDH-like"/>
    <property type="match status" value="1"/>
</dbReference>
<dbReference type="Gene3D" id="1.20.5.1300">
    <property type="match status" value="1"/>
</dbReference>
<evidence type="ECO:0000256" key="8">
    <source>
        <dbReference type="ARBA" id="ARBA00022723"/>
    </source>
</evidence>
<keyword evidence="11 14" id="KW-0520">NAD</keyword>
<evidence type="ECO:0000256" key="10">
    <source>
        <dbReference type="ARBA" id="ARBA00023002"/>
    </source>
</evidence>
<feature type="binding site" evidence="14 18">
    <location>
        <position position="263"/>
    </location>
    <ligand>
        <name>substrate</name>
    </ligand>
</feature>
<feature type="active site" description="Proton acceptor" evidence="14 16">
    <location>
        <position position="328"/>
    </location>
</feature>
<evidence type="ECO:0000256" key="12">
    <source>
        <dbReference type="ARBA" id="ARBA00023102"/>
    </source>
</evidence>
<keyword evidence="7 14" id="KW-0028">Amino-acid biosynthesis</keyword>
<dbReference type="GO" id="GO:0051287">
    <property type="term" value="F:NAD binding"/>
    <property type="evidence" value="ECO:0007669"/>
    <property type="project" value="InterPro"/>
</dbReference>
<evidence type="ECO:0000256" key="4">
    <source>
        <dbReference type="ARBA" id="ARBA00011738"/>
    </source>
</evidence>
<feature type="binding site" evidence="14 19">
    <location>
        <position position="420"/>
    </location>
    <ligand>
        <name>Zn(2+)</name>
        <dbReference type="ChEBI" id="CHEBI:29105"/>
    </ligand>
</feature>
<dbReference type="HAMAP" id="MF_01024">
    <property type="entry name" value="HisD"/>
    <property type="match status" value="1"/>
</dbReference>
<dbReference type="EMBL" id="CP034873">
    <property type="protein sequence ID" value="QCI21874.1"/>
    <property type="molecule type" value="Genomic_DNA"/>
</dbReference>
<dbReference type="InterPro" id="IPR001692">
    <property type="entry name" value="Histidinol_DH_CS"/>
</dbReference>
<dbReference type="OrthoDB" id="9805269at2"/>
<feature type="active site" description="Proton acceptor" evidence="14 16">
    <location>
        <position position="327"/>
    </location>
</feature>
<feature type="binding site" evidence="14 17">
    <location>
        <position position="189"/>
    </location>
    <ligand>
        <name>NAD(+)</name>
        <dbReference type="ChEBI" id="CHEBI:57540"/>
    </ligand>
</feature>
<evidence type="ECO:0000256" key="14">
    <source>
        <dbReference type="HAMAP-Rule" id="MF_01024"/>
    </source>
</evidence>
<evidence type="ECO:0000256" key="15">
    <source>
        <dbReference type="PIRNR" id="PIRNR000099"/>
    </source>
</evidence>
<reference evidence="21 22" key="1">
    <citation type="submission" date="2018-12" db="EMBL/GenBank/DDBJ databases">
        <authorList>
            <person name="Chong R.A."/>
        </authorList>
    </citation>
    <scope>NUCLEOTIDE SEQUENCE [LARGE SCALE GENOMIC DNA]</scope>
    <source>
        <strain evidence="21 22">Hta</strain>
    </source>
</reference>
<dbReference type="UniPathway" id="UPA00031">
    <property type="reaction ID" value="UER00014"/>
</dbReference>
<dbReference type="GO" id="GO:0008270">
    <property type="term" value="F:zinc ion binding"/>
    <property type="evidence" value="ECO:0007669"/>
    <property type="project" value="UniProtKB-UniRule"/>
</dbReference>
<evidence type="ECO:0000256" key="20">
    <source>
        <dbReference type="RuleBase" id="RU004175"/>
    </source>
</evidence>
<dbReference type="GO" id="GO:0005829">
    <property type="term" value="C:cytosol"/>
    <property type="evidence" value="ECO:0007669"/>
    <property type="project" value="TreeGrafter"/>
</dbReference>
<dbReference type="EC" id="1.1.1.23" evidence="5 14"/>
<dbReference type="GO" id="GO:0000105">
    <property type="term" value="P:L-histidine biosynthetic process"/>
    <property type="evidence" value="ECO:0007669"/>
    <property type="project" value="UniProtKB-UniRule"/>
</dbReference>
<dbReference type="FunFam" id="3.40.50.1980:FF:000001">
    <property type="entry name" value="Histidinol dehydrogenase"/>
    <property type="match status" value="1"/>
</dbReference>
<dbReference type="InterPro" id="IPR016161">
    <property type="entry name" value="Ald_DH/histidinol_DH"/>
</dbReference>
<accession>A0A4D6Y6A1</accession>
<feature type="binding site" evidence="14 18">
    <location>
        <position position="238"/>
    </location>
    <ligand>
        <name>substrate</name>
    </ligand>
</feature>
<keyword evidence="12 14" id="KW-0368">Histidine biosynthesis</keyword>
<evidence type="ECO:0000256" key="7">
    <source>
        <dbReference type="ARBA" id="ARBA00022605"/>
    </source>
</evidence>
<dbReference type="CDD" id="cd06572">
    <property type="entry name" value="Histidinol_dh"/>
    <property type="match status" value="1"/>
</dbReference>
<dbReference type="Pfam" id="PF00815">
    <property type="entry name" value="Histidinol_dh"/>
    <property type="match status" value="1"/>
</dbReference>
<organism evidence="21 22">
    <name type="scientific">Buchnera aphidicola</name>
    <name type="common">Hyadaphis tataricae</name>
    <dbReference type="NCBI Taxonomy" id="1241859"/>
    <lineage>
        <taxon>Bacteria</taxon>
        <taxon>Pseudomonadati</taxon>
        <taxon>Pseudomonadota</taxon>
        <taxon>Gammaproteobacteria</taxon>
        <taxon>Enterobacterales</taxon>
        <taxon>Erwiniaceae</taxon>
        <taxon>Buchnera</taxon>
    </lineage>
</organism>
<feature type="binding site" evidence="14 18">
    <location>
        <position position="420"/>
    </location>
    <ligand>
        <name>substrate</name>
    </ligand>
</feature>
<dbReference type="InterPro" id="IPR012131">
    <property type="entry name" value="Hstdl_DH"/>
</dbReference>
<dbReference type="InterPro" id="IPR022695">
    <property type="entry name" value="Histidinol_DH_monofunct"/>
</dbReference>
<dbReference type="PRINTS" id="PR00083">
    <property type="entry name" value="HOLDHDRGNASE"/>
</dbReference>
<feature type="binding site" evidence="14 17">
    <location>
        <position position="131"/>
    </location>
    <ligand>
        <name>NAD(+)</name>
        <dbReference type="ChEBI" id="CHEBI:57540"/>
    </ligand>
</feature>
<evidence type="ECO:0000256" key="5">
    <source>
        <dbReference type="ARBA" id="ARBA00012965"/>
    </source>
</evidence>
<evidence type="ECO:0000256" key="3">
    <source>
        <dbReference type="ARBA" id="ARBA00010178"/>
    </source>
</evidence>
<dbReference type="Gene3D" id="3.40.50.1980">
    <property type="entry name" value="Nitrogenase molybdenum iron protein domain"/>
    <property type="match status" value="2"/>
</dbReference>
<dbReference type="GO" id="GO:0004399">
    <property type="term" value="F:histidinol dehydrogenase activity"/>
    <property type="evidence" value="ECO:0007669"/>
    <property type="project" value="UniProtKB-UniRule"/>
</dbReference>
<comment type="catalytic activity">
    <reaction evidence="13 14 15">
        <text>L-histidinol + 2 NAD(+) + H2O = L-histidine + 2 NADH + 3 H(+)</text>
        <dbReference type="Rhea" id="RHEA:20641"/>
        <dbReference type="ChEBI" id="CHEBI:15377"/>
        <dbReference type="ChEBI" id="CHEBI:15378"/>
        <dbReference type="ChEBI" id="CHEBI:57540"/>
        <dbReference type="ChEBI" id="CHEBI:57595"/>
        <dbReference type="ChEBI" id="CHEBI:57699"/>
        <dbReference type="ChEBI" id="CHEBI:57945"/>
        <dbReference type="EC" id="1.1.1.23"/>
    </reaction>
</comment>